<sequence>MSSNSSRSLDRIIRTLRSLMRTSGLPRPDRVVISARSGSVQVEFSAGTAPDRLAALLLWVVCLDGVTLTWNLRTDRVLTVAATARNRAGLEFGLTASVGLAELGVVVAGQSAVKVGPFRLVPSVVEPVTFEEVSRLVHLGRAVARRQGVGHVEAA</sequence>
<dbReference type="OrthoDB" id="3681271at2"/>
<dbReference type="eggNOG" id="ENOG5031PSB">
    <property type="taxonomic scope" value="Bacteria"/>
</dbReference>
<proteinExistence type="predicted"/>
<evidence type="ECO:0000313" key="2">
    <source>
        <dbReference type="Proteomes" id="UP000006281"/>
    </source>
</evidence>
<accession>K0JPE6</accession>
<evidence type="ECO:0000313" key="1">
    <source>
        <dbReference type="EMBL" id="CCH28565.1"/>
    </source>
</evidence>
<keyword evidence="2" id="KW-1185">Reference proteome</keyword>
<dbReference type="PATRIC" id="fig|1179773.3.peg.1244"/>
<dbReference type="EMBL" id="HE804045">
    <property type="protein sequence ID" value="CCH28565.1"/>
    <property type="molecule type" value="Genomic_DNA"/>
</dbReference>
<organism evidence="1 2">
    <name type="scientific">Saccharothrix espanaensis (strain ATCC 51144 / DSM 44229 / JCM 9112 / NBRC 15066 / NRRL 15764)</name>
    <dbReference type="NCBI Taxonomy" id="1179773"/>
    <lineage>
        <taxon>Bacteria</taxon>
        <taxon>Bacillati</taxon>
        <taxon>Actinomycetota</taxon>
        <taxon>Actinomycetes</taxon>
        <taxon>Pseudonocardiales</taxon>
        <taxon>Pseudonocardiaceae</taxon>
        <taxon>Saccharothrix</taxon>
    </lineage>
</organism>
<dbReference type="AlphaFoldDB" id="K0JPE6"/>
<dbReference type="Proteomes" id="UP000006281">
    <property type="component" value="Chromosome"/>
</dbReference>
<dbReference type="BioCyc" id="SESP1179773:BN6_RS06090-MONOMER"/>
<dbReference type="KEGG" id="sesp:BN6_12390"/>
<gene>
    <name evidence="1" type="ordered locus">BN6_12390</name>
</gene>
<name>K0JPE6_SACES</name>
<protein>
    <submittedName>
        <fullName evidence="1">Uncharacterized protein</fullName>
    </submittedName>
</protein>
<dbReference type="HOGENOM" id="CLU_1694232_0_0_11"/>
<reference evidence="1 2" key="1">
    <citation type="journal article" date="2012" name="BMC Genomics">
        <title>Complete genome sequence of Saccharothrix espanaensis DSM 44229T and comparison to the other completely sequenced Pseudonocardiaceae.</title>
        <authorList>
            <person name="Strobel T."/>
            <person name="Al-Dilaimi A."/>
            <person name="Blom J."/>
            <person name="Gessner A."/>
            <person name="Kalinowski J."/>
            <person name="Luzhetska M."/>
            <person name="Puhler A."/>
            <person name="Szczepanowski R."/>
            <person name="Bechthold A."/>
            <person name="Ruckert C."/>
        </authorList>
    </citation>
    <scope>NUCLEOTIDE SEQUENCE [LARGE SCALE GENOMIC DNA]</scope>
    <source>
        <strain evidence="2">ATCC 51144 / DSM 44229 / JCM 9112 / NBRC 15066 / NRRL 15764</strain>
    </source>
</reference>
<dbReference type="STRING" id="1179773.BN6_12390"/>